<comment type="caution">
    <text evidence="10">The sequence shown here is derived from an EMBL/GenBank/DDBJ whole genome shotgun (WGS) entry which is preliminary data.</text>
</comment>
<sequence>MAGHVCLQEAGAVFRRHFGAAPALIVADENTYPVAGEAVRAALVEAGINVEAEILPAKPRLAPDRLTAERIAARVGEMGAANNGGNPVPVAVGSGVINDLTRYAAFSAGTRFMSVPTAASMDGYTSAGAPLSDEGFKITIQCAPPRVILADLDVIAGAPARMSGWGYGDLAGKVPAGGDWLVADALGVESLDDTAWPMVQNELRGWLSDPEGVHRGNGAAIADLFIGLAVSGVAMEVYGSSRPASGAEHQIAHIWEMEDLSHEGEKVSHGACVAIGSLSMLSLYDWLLDQDISAIEPAVIPPRAPDWSAVEAAIDEAFPNANIARRAKEEMREKWVEREILAGRLAKLRDGWPALRDVLSSHLMRESQMRDLLAAAGAPVTTREIGLSPERHRATIRNARWIRRRYTLLDLLADAGLLEQAVEACFPDEAPLYS</sequence>
<keyword evidence="6" id="KW-0520">NAD</keyword>
<reference evidence="10 11" key="1">
    <citation type="submission" date="2022-09" db="EMBL/GenBank/DDBJ databases">
        <title>Chelativorans salina sp. nov., a novel slightly halophilic bacterium isolated from a saline lake sediment enrichment.</title>
        <authorList>
            <person name="Gao L."/>
            <person name="Fang B.-Z."/>
            <person name="Li W.-J."/>
        </authorList>
    </citation>
    <scope>NUCLEOTIDE SEQUENCE [LARGE SCALE GENOMIC DNA]</scope>
    <source>
        <strain evidence="10 11">EGI FJ00035</strain>
    </source>
</reference>
<dbReference type="PANTHER" id="PTHR43616:SF5">
    <property type="entry name" value="GLYCEROL DEHYDROGENASE 1"/>
    <property type="match status" value="1"/>
</dbReference>
<dbReference type="PANTHER" id="PTHR43616">
    <property type="entry name" value="GLYCEROL DEHYDROGENASE"/>
    <property type="match status" value="1"/>
</dbReference>
<dbReference type="Pfam" id="PF13685">
    <property type="entry name" value="Fe-ADH_2"/>
    <property type="match status" value="1"/>
</dbReference>
<evidence type="ECO:0000256" key="2">
    <source>
        <dbReference type="ARBA" id="ARBA00022516"/>
    </source>
</evidence>
<name>A0ABT2LTG7_9HYPH</name>
<keyword evidence="3" id="KW-0479">Metal-binding</keyword>
<keyword evidence="9" id="KW-1208">Phospholipid metabolism</keyword>
<dbReference type="CDD" id="cd08175">
    <property type="entry name" value="G1PDH"/>
    <property type="match status" value="1"/>
</dbReference>
<evidence type="ECO:0000256" key="3">
    <source>
        <dbReference type="ARBA" id="ARBA00022723"/>
    </source>
</evidence>
<evidence type="ECO:0000256" key="1">
    <source>
        <dbReference type="ARBA" id="ARBA00022490"/>
    </source>
</evidence>
<dbReference type="SUPFAM" id="SSF56796">
    <property type="entry name" value="Dehydroquinate synthase-like"/>
    <property type="match status" value="1"/>
</dbReference>
<evidence type="ECO:0000313" key="11">
    <source>
        <dbReference type="Proteomes" id="UP001320831"/>
    </source>
</evidence>
<evidence type="ECO:0000256" key="4">
    <source>
        <dbReference type="ARBA" id="ARBA00022857"/>
    </source>
</evidence>
<accession>A0ABT2LTG7</accession>
<evidence type="ECO:0000256" key="5">
    <source>
        <dbReference type="ARBA" id="ARBA00023002"/>
    </source>
</evidence>
<evidence type="ECO:0000256" key="6">
    <source>
        <dbReference type="ARBA" id="ARBA00023027"/>
    </source>
</evidence>
<evidence type="ECO:0000256" key="7">
    <source>
        <dbReference type="ARBA" id="ARBA00023098"/>
    </source>
</evidence>
<keyword evidence="7" id="KW-0443">Lipid metabolism</keyword>
<protein>
    <submittedName>
        <fullName evidence="10">Sn-glycerol-1-phosphate dehydrogenase</fullName>
    </submittedName>
</protein>
<dbReference type="Gene3D" id="3.40.50.1970">
    <property type="match status" value="1"/>
</dbReference>
<dbReference type="EMBL" id="JAOCZP010000009">
    <property type="protein sequence ID" value="MCT7377827.1"/>
    <property type="molecule type" value="Genomic_DNA"/>
</dbReference>
<proteinExistence type="predicted"/>
<keyword evidence="4" id="KW-0521">NADP</keyword>
<dbReference type="Proteomes" id="UP001320831">
    <property type="component" value="Unassembled WGS sequence"/>
</dbReference>
<evidence type="ECO:0000313" key="10">
    <source>
        <dbReference type="EMBL" id="MCT7377827.1"/>
    </source>
</evidence>
<keyword evidence="5" id="KW-0560">Oxidoreductase</keyword>
<keyword evidence="8" id="KW-0594">Phospholipid biosynthesis</keyword>
<gene>
    <name evidence="10" type="ORF">N5A92_22650</name>
</gene>
<keyword evidence="11" id="KW-1185">Reference proteome</keyword>
<keyword evidence="1" id="KW-0963">Cytoplasm</keyword>
<evidence type="ECO:0000256" key="9">
    <source>
        <dbReference type="ARBA" id="ARBA00023264"/>
    </source>
</evidence>
<keyword evidence="2" id="KW-0444">Lipid biosynthesis</keyword>
<dbReference type="RefSeq" id="WP_260906520.1">
    <property type="nucleotide sequence ID" value="NZ_JAOCZP010000009.1"/>
</dbReference>
<evidence type="ECO:0000256" key="8">
    <source>
        <dbReference type="ARBA" id="ARBA00023209"/>
    </source>
</evidence>
<dbReference type="Gene3D" id="1.20.1090.10">
    <property type="entry name" value="Dehydroquinate synthase-like - alpha domain"/>
    <property type="match status" value="1"/>
</dbReference>
<dbReference type="InterPro" id="IPR032837">
    <property type="entry name" value="G1PDH"/>
</dbReference>
<dbReference type="InterPro" id="IPR016205">
    <property type="entry name" value="Glycerol_DH"/>
</dbReference>
<organism evidence="10 11">
    <name type="scientific">Chelativorans salis</name>
    <dbReference type="NCBI Taxonomy" id="2978478"/>
    <lineage>
        <taxon>Bacteria</taxon>
        <taxon>Pseudomonadati</taxon>
        <taxon>Pseudomonadota</taxon>
        <taxon>Alphaproteobacteria</taxon>
        <taxon>Hyphomicrobiales</taxon>
        <taxon>Phyllobacteriaceae</taxon>
        <taxon>Chelativorans</taxon>
    </lineage>
</organism>